<evidence type="ECO:0000313" key="3">
    <source>
        <dbReference type="Proteomes" id="UP000620124"/>
    </source>
</evidence>
<dbReference type="GO" id="GO:0007166">
    <property type="term" value="P:cell surface receptor signaling pathway"/>
    <property type="evidence" value="ECO:0007669"/>
    <property type="project" value="InterPro"/>
</dbReference>
<organism evidence="2 3">
    <name type="scientific">Mycena venus</name>
    <dbReference type="NCBI Taxonomy" id="2733690"/>
    <lineage>
        <taxon>Eukaryota</taxon>
        <taxon>Fungi</taxon>
        <taxon>Dikarya</taxon>
        <taxon>Basidiomycota</taxon>
        <taxon>Agaricomycotina</taxon>
        <taxon>Agaricomycetes</taxon>
        <taxon>Agaricomycetidae</taxon>
        <taxon>Agaricales</taxon>
        <taxon>Marasmiineae</taxon>
        <taxon>Mycenaceae</taxon>
        <taxon>Mycena</taxon>
    </lineage>
</organism>
<gene>
    <name evidence="2" type="ORF">MVEN_00267800</name>
</gene>
<name>A0A8H6Z1V9_9AGAR</name>
<dbReference type="InterPro" id="IPR054000">
    <property type="entry name" value="MLKL_N"/>
</dbReference>
<reference evidence="2" key="1">
    <citation type="submission" date="2020-05" db="EMBL/GenBank/DDBJ databases">
        <title>Mycena genomes resolve the evolution of fungal bioluminescence.</title>
        <authorList>
            <person name="Tsai I.J."/>
        </authorList>
    </citation>
    <scope>NUCLEOTIDE SEQUENCE</scope>
    <source>
        <strain evidence="2">CCC161011</strain>
    </source>
</reference>
<evidence type="ECO:0000259" key="1">
    <source>
        <dbReference type="Pfam" id="PF22215"/>
    </source>
</evidence>
<feature type="domain" description="Mixed lineage kinase" evidence="1">
    <location>
        <begin position="51"/>
        <end position="146"/>
    </location>
</feature>
<keyword evidence="3" id="KW-1185">Reference proteome</keyword>
<comment type="caution">
    <text evidence="2">The sequence shown here is derived from an EMBL/GenBank/DDBJ whole genome shotgun (WGS) entry which is preliminary data.</text>
</comment>
<proteinExistence type="predicted"/>
<dbReference type="CDD" id="cd21037">
    <property type="entry name" value="MLKL_NTD"/>
    <property type="match status" value="1"/>
</dbReference>
<evidence type="ECO:0000313" key="2">
    <source>
        <dbReference type="EMBL" id="KAF7369389.1"/>
    </source>
</evidence>
<protein>
    <recommendedName>
        <fullName evidence="1">Mixed lineage kinase domain-containing protein</fullName>
    </recommendedName>
</protein>
<dbReference type="Gene3D" id="1.20.930.20">
    <property type="entry name" value="Adaptor protein Cbl, N-terminal domain"/>
    <property type="match status" value="1"/>
</dbReference>
<dbReference type="EMBL" id="JACAZI010000002">
    <property type="protein sequence ID" value="KAF7369389.1"/>
    <property type="molecule type" value="Genomic_DNA"/>
</dbReference>
<dbReference type="Proteomes" id="UP000620124">
    <property type="component" value="Unassembled WGS sequence"/>
</dbReference>
<dbReference type="InterPro" id="IPR036537">
    <property type="entry name" value="Adaptor_Cbl_N_dom_sf"/>
</dbReference>
<sequence length="213" mass="23887">MPPHSAPPNISQARLDTIITSLTAAVTIVERLSNGVHTPFLQPISNTIRSLLSSVQTVKRNKNDCAQMMEKIHDLTYGIISLHINPETKTDLSPHILNQIVEFAKTLHKIHVFVEAQQDKSRIKQFFRQGEMNTLLKDCNTGLQQLLDIFKFQAGSLLNDAVEMRNFGEKTHQEVLELIGCLADETASDNTSSMTQLFSGSQTRYEILTHSSK</sequence>
<dbReference type="Pfam" id="PF22215">
    <property type="entry name" value="MLKL_N"/>
    <property type="match status" value="1"/>
</dbReference>
<dbReference type="AlphaFoldDB" id="A0A8H6Z1V9"/>
<accession>A0A8H6Z1V9</accession>
<dbReference type="InterPro" id="IPR059179">
    <property type="entry name" value="MLKL-like_MCAfunc"/>
</dbReference>
<dbReference type="OrthoDB" id="3026621at2759"/>